<feature type="non-terminal residue" evidence="1">
    <location>
        <position position="1"/>
    </location>
</feature>
<protein>
    <recommendedName>
        <fullName evidence="2">Terminase large subunit gp17-like C-terminal domain-containing protein</fullName>
    </recommendedName>
</protein>
<comment type="caution">
    <text evidence="1">The sequence shown here is derived from an EMBL/GenBank/DDBJ whole genome shotgun (WGS) entry which is preliminary data.</text>
</comment>
<accession>X0X4N4</accession>
<gene>
    <name evidence="1" type="ORF">S01H1_61954</name>
</gene>
<dbReference type="AlphaFoldDB" id="X0X4N4"/>
<reference evidence="1" key="1">
    <citation type="journal article" date="2014" name="Front. Microbiol.">
        <title>High frequency of phylogenetically diverse reductive dehalogenase-homologous genes in deep subseafloor sedimentary metagenomes.</title>
        <authorList>
            <person name="Kawai M."/>
            <person name="Futagami T."/>
            <person name="Toyoda A."/>
            <person name="Takaki Y."/>
            <person name="Nishi S."/>
            <person name="Hori S."/>
            <person name="Arai W."/>
            <person name="Tsubouchi T."/>
            <person name="Morono Y."/>
            <person name="Uchiyama I."/>
            <person name="Ito T."/>
            <person name="Fujiyama A."/>
            <person name="Inagaki F."/>
            <person name="Takami H."/>
        </authorList>
    </citation>
    <scope>NUCLEOTIDE SEQUENCE</scope>
    <source>
        <strain evidence="1">Expedition CK06-06</strain>
    </source>
</reference>
<organism evidence="1">
    <name type="scientific">marine sediment metagenome</name>
    <dbReference type="NCBI Taxonomy" id="412755"/>
    <lineage>
        <taxon>unclassified sequences</taxon>
        <taxon>metagenomes</taxon>
        <taxon>ecological metagenomes</taxon>
    </lineage>
</organism>
<evidence type="ECO:0008006" key="2">
    <source>
        <dbReference type="Google" id="ProtNLM"/>
    </source>
</evidence>
<sequence length="149" mass="17523">GYFYAYHEYLPGPGYSTAQHAERFKELTQDVVVIKRVGGSHQEDEIRQGYTAHGWHIQESKINRVLPQVDKVIGLMELKKFFIFNDLCNYLEELMNCLWKRDSHGVITNEIEHEERYHLCACARYLLSDFTPETVEQGGWQSTRSSFRF</sequence>
<evidence type="ECO:0000313" key="1">
    <source>
        <dbReference type="EMBL" id="GAG38204.1"/>
    </source>
</evidence>
<name>X0X4N4_9ZZZZ</name>
<dbReference type="Gene3D" id="3.30.420.280">
    <property type="match status" value="1"/>
</dbReference>
<dbReference type="EMBL" id="BARS01040665">
    <property type="protein sequence ID" value="GAG38204.1"/>
    <property type="molecule type" value="Genomic_DNA"/>
</dbReference>
<proteinExistence type="predicted"/>